<name>A0A2P5DU16_PARAD</name>
<dbReference type="OrthoDB" id="10526196at2759"/>
<keyword evidence="2" id="KW-1185">Reference proteome</keyword>
<evidence type="ECO:0000313" key="2">
    <source>
        <dbReference type="Proteomes" id="UP000237105"/>
    </source>
</evidence>
<dbReference type="Proteomes" id="UP000237105">
    <property type="component" value="Unassembled WGS sequence"/>
</dbReference>
<organism evidence="1 2">
    <name type="scientific">Parasponia andersonii</name>
    <name type="common">Sponia andersonii</name>
    <dbReference type="NCBI Taxonomy" id="3476"/>
    <lineage>
        <taxon>Eukaryota</taxon>
        <taxon>Viridiplantae</taxon>
        <taxon>Streptophyta</taxon>
        <taxon>Embryophyta</taxon>
        <taxon>Tracheophyta</taxon>
        <taxon>Spermatophyta</taxon>
        <taxon>Magnoliopsida</taxon>
        <taxon>eudicotyledons</taxon>
        <taxon>Gunneridae</taxon>
        <taxon>Pentapetalae</taxon>
        <taxon>rosids</taxon>
        <taxon>fabids</taxon>
        <taxon>Rosales</taxon>
        <taxon>Cannabaceae</taxon>
        <taxon>Parasponia</taxon>
    </lineage>
</organism>
<dbReference type="EMBL" id="JXTB01000016">
    <property type="protein sequence ID" value="PON76788.1"/>
    <property type="molecule type" value="Genomic_DNA"/>
</dbReference>
<dbReference type="AlphaFoldDB" id="A0A2P5DU16"/>
<accession>A0A2P5DU16</accession>
<reference evidence="2" key="1">
    <citation type="submission" date="2016-06" db="EMBL/GenBank/DDBJ databases">
        <title>Parallel loss of symbiosis genes in relatives of nitrogen-fixing non-legume Parasponia.</title>
        <authorList>
            <person name="Van Velzen R."/>
            <person name="Holmer R."/>
            <person name="Bu F."/>
            <person name="Rutten L."/>
            <person name="Van Zeijl A."/>
            <person name="Liu W."/>
            <person name="Santuari L."/>
            <person name="Cao Q."/>
            <person name="Sharma T."/>
            <person name="Shen D."/>
            <person name="Roswanjaya Y."/>
            <person name="Wardhani T."/>
            <person name="Kalhor M.S."/>
            <person name="Jansen J."/>
            <person name="Van den Hoogen J."/>
            <person name="Gungor B."/>
            <person name="Hartog M."/>
            <person name="Hontelez J."/>
            <person name="Verver J."/>
            <person name="Yang W.-C."/>
            <person name="Schijlen E."/>
            <person name="Repin R."/>
            <person name="Schilthuizen M."/>
            <person name="Schranz E."/>
            <person name="Heidstra R."/>
            <person name="Miyata K."/>
            <person name="Fedorova E."/>
            <person name="Kohlen W."/>
            <person name="Bisseling T."/>
            <person name="Smit S."/>
            <person name="Geurts R."/>
        </authorList>
    </citation>
    <scope>NUCLEOTIDE SEQUENCE [LARGE SCALE GENOMIC DNA]</scope>
    <source>
        <strain evidence="2">cv. WU1-14</strain>
    </source>
</reference>
<protein>
    <submittedName>
        <fullName evidence="1">Uncharacterized protein</fullName>
    </submittedName>
</protein>
<feature type="non-terminal residue" evidence="1">
    <location>
        <position position="1"/>
    </location>
</feature>
<sequence length="108" mass="12512">RNNHFKGCIHMIISCETSFKNYTTNTITVVSWVAHAQSMCKLKRMAARRNSCRNEGKIILIHALNHLLTNYILVQHKLSFKTTKRSKHLTNYHIISLGPKKHHFSLSV</sequence>
<proteinExistence type="predicted"/>
<comment type="caution">
    <text evidence="1">The sequence shown here is derived from an EMBL/GenBank/DDBJ whole genome shotgun (WGS) entry which is preliminary data.</text>
</comment>
<evidence type="ECO:0000313" key="1">
    <source>
        <dbReference type="EMBL" id="PON76788.1"/>
    </source>
</evidence>
<gene>
    <name evidence="1" type="ORF">PanWU01x14_031080</name>
</gene>